<keyword evidence="8" id="KW-1185">Reference proteome</keyword>
<dbReference type="GO" id="GO:0016929">
    <property type="term" value="F:deSUMOylase activity"/>
    <property type="evidence" value="ECO:0007669"/>
    <property type="project" value="TreeGrafter"/>
</dbReference>
<keyword evidence="4" id="KW-0788">Thiol protease</keyword>
<feature type="compositionally biased region" description="Acidic residues" evidence="5">
    <location>
        <begin position="65"/>
        <end position="77"/>
    </location>
</feature>
<sequence>RPRLFCGRLPSSLAHFTTWLAAGSGSRRRCGSPDGSTAAVNGAAAEVTGEIERLSLARSSHAEEAPDAEEADGAEESTDSKVSTDEEESTDGEGSTVAKESTAAKESTDSMGSTDSEEATDDEEAANTEEATDAARRADVARRARAARRVHAARPLKANNRAMILTAGVLGVERIPLDGPTVAEVASSPVVNAAYGEQETRAAAGPRSNDSWKTPLCYLGVESAEGADKATVCDPADPRSPLTPRALLATAPIKPYRGSAQRAPQHEVPLVTIGNIPLRLWDLRRTAPAVMLHDEAINAYVHLLAQREQNWAGVEKRPTRFHFFNTFMFSTMTRNDELAYSYEAVYRWSRRLDFKSYDAVFVPVNLGKIHWVFGVVYPQRRHVDTYDSLGFVPTWIPACLVRWGKDDATVHGHKRGKWTWSRVPCRLQEGGTDCGVFTVKTMDYLSKGLPQASMTGSMDYYRRRMAAELLAGTLL</sequence>
<dbReference type="Proteomes" id="UP000218209">
    <property type="component" value="Unassembled WGS sequence"/>
</dbReference>
<dbReference type="InterPro" id="IPR038765">
    <property type="entry name" value="Papain-like_cys_pep_sf"/>
</dbReference>
<dbReference type="GO" id="GO:0006508">
    <property type="term" value="P:proteolysis"/>
    <property type="evidence" value="ECO:0007669"/>
    <property type="project" value="UniProtKB-KW"/>
</dbReference>
<proteinExistence type="inferred from homology"/>
<keyword evidence="3" id="KW-0378">Hydrolase</keyword>
<accession>A0A1X6PBN9</accession>
<evidence type="ECO:0000256" key="1">
    <source>
        <dbReference type="ARBA" id="ARBA00005234"/>
    </source>
</evidence>
<feature type="compositionally biased region" description="Acidic residues" evidence="5">
    <location>
        <begin position="115"/>
        <end position="132"/>
    </location>
</feature>
<dbReference type="AlphaFoldDB" id="A0A1X6PBN9"/>
<organism evidence="7 8">
    <name type="scientific">Porphyra umbilicalis</name>
    <name type="common">Purple laver</name>
    <name type="synonym">Red alga</name>
    <dbReference type="NCBI Taxonomy" id="2786"/>
    <lineage>
        <taxon>Eukaryota</taxon>
        <taxon>Rhodophyta</taxon>
        <taxon>Bangiophyceae</taxon>
        <taxon>Bangiales</taxon>
        <taxon>Bangiaceae</taxon>
        <taxon>Porphyra</taxon>
    </lineage>
</organism>
<dbReference type="PROSITE" id="PS50600">
    <property type="entry name" value="ULP_PROTEASE"/>
    <property type="match status" value="1"/>
</dbReference>
<evidence type="ECO:0000256" key="5">
    <source>
        <dbReference type="SAM" id="MobiDB-lite"/>
    </source>
</evidence>
<evidence type="ECO:0000256" key="3">
    <source>
        <dbReference type="ARBA" id="ARBA00022801"/>
    </source>
</evidence>
<feature type="compositionally biased region" description="Basic and acidic residues" evidence="5">
    <location>
        <begin position="133"/>
        <end position="142"/>
    </location>
</feature>
<evidence type="ECO:0000313" key="7">
    <source>
        <dbReference type="EMBL" id="OSX78282.1"/>
    </source>
</evidence>
<dbReference type="InterPro" id="IPR003653">
    <property type="entry name" value="Peptidase_C48_C"/>
</dbReference>
<evidence type="ECO:0000256" key="4">
    <source>
        <dbReference type="ARBA" id="ARBA00022807"/>
    </source>
</evidence>
<dbReference type="EMBL" id="KV918816">
    <property type="protein sequence ID" value="OSX78282.1"/>
    <property type="molecule type" value="Genomic_DNA"/>
</dbReference>
<feature type="non-terminal residue" evidence="7">
    <location>
        <position position="1"/>
    </location>
</feature>
<gene>
    <name evidence="7" type="ORF">BU14_0113s0026</name>
</gene>
<feature type="compositionally biased region" description="Basic and acidic residues" evidence="5">
    <location>
        <begin position="50"/>
        <end position="64"/>
    </location>
</feature>
<name>A0A1X6PBN9_PORUM</name>
<evidence type="ECO:0000313" key="8">
    <source>
        <dbReference type="Proteomes" id="UP000218209"/>
    </source>
</evidence>
<feature type="region of interest" description="Disordered" evidence="5">
    <location>
        <begin position="24"/>
        <end position="142"/>
    </location>
</feature>
<comment type="similarity">
    <text evidence="1">Belongs to the peptidase C48 family.</text>
</comment>
<keyword evidence="2" id="KW-0645">Protease</keyword>
<evidence type="ECO:0000259" key="6">
    <source>
        <dbReference type="PROSITE" id="PS50600"/>
    </source>
</evidence>
<protein>
    <recommendedName>
        <fullName evidence="6">Ubiquitin-like protease family profile domain-containing protein</fullName>
    </recommendedName>
</protein>
<dbReference type="OrthoDB" id="1939479at2759"/>
<dbReference type="PANTHER" id="PTHR12606:SF1">
    <property type="entry name" value="UBIQUITIN-LIKE-SPECIFIC PROTEASE 1A"/>
    <property type="match status" value="1"/>
</dbReference>
<dbReference type="Gene3D" id="3.40.395.10">
    <property type="entry name" value="Adenoviral Proteinase, Chain A"/>
    <property type="match status" value="1"/>
</dbReference>
<dbReference type="Pfam" id="PF02902">
    <property type="entry name" value="Peptidase_C48"/>
    <property type="match status" value="1"/>
</dbReference>
<dbReference type="GO" id="GO:0005634">
    <property type="term" value="C:nucleus"/>
    <property type="evidence" value="ECO:0007669"/>
    <property type="project" value="TreeGrafter"/>
</dbReference>
<dbReference type="GO" id="GO:0016926">
    <property type="term" value="P:protein desumoylation"/>
    <property type="evidence" value="ECO:0007669"/>
    <property type="project" value="TreeGrafter"/>
</dbReference>
<feature type="domain" description="Ubiquitin-like protease family profile" evidence="6">
    <location>
        <begin position="276"/>
        <end position="445"/>
    </location>
</feature>
<reference evidence="7 8" key="1">
    <citation type="submission" date="2017-03" db="EMBL/GenBank/DDBJ databases">
        <title>WGS assembly of Porphyra umbilicalis.</title>
        <authorList>
            <person name="Brawley S.H."/>
            <person name="Blouin N.A."/>
            <person name="Ficko-Blean E."/>
            <person name="Wheeler G.L."/>
            <person name="Lohr M."/>
            <person name="Goodson H.V."/>
            <person name="Jenkins J.W."/>
            <person name="Blaby-Haas C.E."/>
            <person name="Helliwell K.E."/>
            <person name="Chan C."/>
            <person name="Marriage T."/>
            <person name="Bhattacharya D."/>
            <person name="Klein A.S."/>
            <person name="Badis Y."/>
            <person name="Brodie J."/>
            <person name="Cao Y."/>
            <person name="Collen J."/>
            <person name="Dittami S.M."/>
            <person name="Gachon C.M."/>
            <person name="Green B.R."/>
            <person name="Karpowicz S."/>
            <person name="Kim J.W."/>
            <person name="Kudahl U."/>
            <person name="Lin S."/>
            <person name="Michel G."/>
            <person name="Mittag M."/>
            <person name="Olson B.J."/>
            <person name="Pangilinan J."/>
            <person name="Peng Y."/>
            <person name="Qiu H."/>
            <person name="Shu S."/>
            <person name="Singer J.T."/>
            <person name="Smith A.G."/>
            <person name="Sprecher B.N."/>
            <person name="Wagner V."/>
            <person name="Wang W."/>
            <person name="Wang Z.-Y."/>
            <person name="Yan J."/>
            <person name="Yarish C."/>
            <person name="Zoeuner-Riek S."/>
            <person name="Zhuang Y."/>
            <person name="Zou Y."/>
            <person name="Lindquist E.A."/>
            <person name="Grimwood J."/>
            <person name="Barry K."/>
            <person name="Rokhsar D.S."/>
            <person name="Schmutz J."/>
            <person name="Stiller J.W."/>
            <person name="Grossman A.R."/>
            <person name="Prochnik S.E."/>
        </authorList>
    </citation>
    <scope>NUCLEOTIDE SEQUENCE [LARGE SCALE GENOMIC DNA]</scope>
    <source>
        <strain evidence="7">4086291</strain>
    </source>
</reference>
<evidence type="ECO:0000256" key="2">
    <source>
        <dbReference type="ARBA" id="ARBA00022670"/>
    </source>
</evidence>
<dbReference type="PANTHER" id="PTHR12606">
    <property type="entry name" value="SENTRIN/SUMO-SPECIFIC PROTEASE"/>
    <property type="match status" value="1"/>
</dbReference>
<dbReference type="SUPFAM" id="SSF54001">
    <property type="entry name" value="Cysteine proteinases"/>
    <property type="match status" value="1"/>
</dbReference>